<dbReference type="AlphaFoldDB" id="A0AAV0L8Q8"/>
<evidence type="ECO:0008006" key="4">
    <source>
        <dbReference type="Google" id="ProtNLM"/>
    </source>
</evidence>
<dbReference type="PANTHER" id="PTHR21477">
    <property type="entry name" value="ZGC:172139"/>
    <property type="match status" value="1"/>
</dbReference>
<evidence type="ECO:0000256" key="1">
    <source>
        <dbReference type="SAM" id="Phobius"/>
    </source>
</evidence>
<organism evidence="2 3">
    <name type="scientific">Linum tenue</name>
    <dbReference type="NCBI Taxonomy" id="586396"/>
    <lineage>
        <taxon>Eukaryota</taxon>
        <taxon>Viridiplantae</taxon>
        <taxon>Streptophyta</taxon>
        <taxon>Embryophyta</taxon>
        <taxon>Tracheophyta</taxon>
        <taxon>Spermatophyta</taxon>
        <taxon>Magnoliopsida</taxon>
        <taxon>eudicotyledons</taxon>
        <taxon>Gunneridae</taxon>
        <taxon>Pentapetalae</taxon>
        <taxon>rosids</taxon>
        <taxon>fabids</taxon>
        <taxon>Malpighiales</taxon>
        <taxon>Linaceae</taxon>
        <taxon>Linum</taxon>
    </lineage>
</organism>
<dbReference type="InterPro" id="IPR019141">
    <property type="entry name" value="DUF2045"/>
</dbReference>
<sequence>MDLSLVKKTGLLNYTRKNKNWVLLLAALGFSSYGAYKVYNSPSISMRRRRLLRLLGAFLSMGDAISNSAETISVVSNEFKDFIKSESDRVPNSMNQMSKLSRSNEFSESVVIFTKALTVGILTGYQPTSNSGPGFMDSVIDKLATPSGSGFVSAIVGSFARNLVAAYYECSSEQGSGGSASELMELLCSPKSKDLIADCTQLFVSTAVAVYLDKTLHINSYDQLFAGLTNPKHEDHVKDLMVSVSNSAVATLVKSSHAALTAEPKWKSSRRKSSAEGESGDNWVGKMSSTLAVPSNRKLVVDVSGKVVFEAVRSLLEFVVERLRECVGAVHQAVVENGFEAARFVTAKSYAVTDLCLSLCLSVLDSVTWILVPV</sequence>
<dbReference type="Proteomes" id="UP001154282">
    <property type="component" value="Unassembled WGS sequence"/>
</dbReference>
<feature type="transmembrane region" description="Helical" evidence="1">
    <location>
        <begin position="20"/>
        <end position="39"/>
    </location>
</feature>
<dbReference type="EMBL" id="CAMGYJ010000006">
    <property type="protein sequence ID" value="CAI0430555.1"/>
    <property type="molecule type" value="Genomic_DNA"/>
</dbReference>
<evidence type="ECO:0000313" key="2">
    <source>
        <dbReference type="EMBL" id="CAI0430555.1"/>
    </source>
</evidence>
<dbReference type="PANTHER" id="PTHR21477:SF12">
    <property type="entry name" value="PROTEIN PHLOEM PROTEIN 2-LIKE A10"/>
    <property type="match status" value="1"/>
</dbReference>
<accession>A0AAV0L8Q8</accession>
<comment type="caution">
    <text evidence="2">The sequence shown here is derived from an EMBL/GenBank/DDBJ whole genome shotgun (WGS) entry which is preliminary data.</text>
</comment>
<evidence type="ECO:0000313" key="3">
    <source>
        <dbReference type="Proteomes" id="UP001154282"/>
    </source>
</evidence>
<keyword evidence="1" id="KW-1133">Transmembrane helix</keyword>
<keyword evidence="3" id="KW-1185">Reference proteome</keyword>
<proteinExistence type="predicted"/>
<name>A0AAV0L8Q8_9ROSI</name>
<keyword evidence="1" id="KW-0472">Membrane</keyword>
<protein>
    <recommendedName>
        <fullName evidence="4">Protein PHLOEM PROTEIN 2-LIKE A10</fullName>
    </recommendedName>
</protein>
<reference evidence="2" key="1">
    <citation type="submission" date="2022-08" db="EMBL/GenBank/DDBJ databases">
        <authorList>
            <person name="Gutierrez-Valencia J."/>
        </authorList>
    </citation>
    <scope>NUCLEOTIDE SEQUENCE</scope>
</reference>
<keyword evidence="1" id="KW-0812">Transmembrane</keyword>
<gene>
    <name evidence="2" type="ORF">LITE_LOCUS22659</name>
</gene>